<name>A0ABV6ADS2_9HYPH</name>
<dbReference type="InterPro" id="IPR006059">
    <property type="entry name" value="SBP"/>
</dbReference>
<keyword evidence="6" id="KW-1185">Reference proteome</keyword>
<feature type="signal peptide" evidence="4">
    <location>
        <begin position="1"/>
        <end position="22"/>
    </location>
</feature>
<evidence type="ECO:0000256" key="3">
    <source>
        <dbReference type="ARBA" id="ARBA00022764"/>
    </source>
</evidence>
<dbReference type="RefSeq" id="WP_377255106.1">
    <property type="nucleotide sequence ID" value="NZ_JBHMAA010000003.1"/>
</dbReference>
<dbReference type="Gene3D" id="3.40.190.10">
    <property type="entry name" value="Periplasmic binding protein-like II"/>
    <property type="match status" value="1"/>
</dbReference>
<dbReference type="PROSITE" id="PS51257">
    <property type="entry name" value="PROKAR_LIPOPROTEIN"/>
    <property type="match status" value="1"/>
</dbReference>
<reference evidence="5 6" key="1">
    <citation type="submission" date="2024-09" db="EMBL/GenBank/DDBJ databases">
        <authorList>
            <person name="Sun Q."/>
            <person name="Mori K."/>
        </authorList>
    </citation>
    <scope>NUCLEOTIDE SEQUENCE [LARGE SCALE GENOMIC DNA]</scope>
    <source>
        <strain evidence="5 6">TBRC 4938</strain>
    </source>
</reference>
<dbReference type="Proteomes" id="UP001589692">
    <property type="component" value="Unassembled WGS sequence"/>
</dbReference>
<dbReference type="PANTHER" id="PTHR43649">
    <property type="entry name" value="ARABINOSE-BINDING PROTEIN-RELATED"/>
    <property type="match status" value="1"/>
</dbReference>
<keyword evidence="4" id="KW-0732">Signal</keyword>
<dbReference type="SUPFAM" id="SSF53850">
    <property type="entry name" value="Periplasmic binding protein-like II"/>
    <property type="match status" value="1"/>
</dbReference>
<comment type="similarity">
    <text evidence="2">Belongs to the bacterial solute-binding protein 1 family.</text>
</comment>
<feature type="chain" id="PRO_5046240580" evidence="4">
    <location>
        <begin position="23"/>
        <end position="421"/>
    </location>
</feature>
<comment type="caution">
    <text evidence="5">The sequence shown here is derived from an EMBL/GenBank/DDBJ whole genome shotgun (WGS) entry which is preliminary data.</text>
</comment>
<evidence type="ECO:0000256" key="1">
    <source>
        <dbReference type="ARBA" id="ARBA00004418"/>
    </source>
</evidence>
<comment type="subcellular location">
    <subcellularLocation>
        <location evidence="1">Periplasm</location>
    </subcellularLocation>
</comment>
<proteinExistence type="inferred from homology"/>
<keyword evidence="3" id="KW-0574">Periplasm</keyword>
<dbReference type="InterPro" id="IPR050490">
    <property type="entry name" value="Bact_solute-bd_prot1"/>
</dbReference>
<sequence>MRRLLSILGAFGLCACAANAQAEQITLHLTHAFPSRDSLFLKPIAEKFTQQNPDIRIELEGNATDCPALLQQLLRDGVTGSLPDMVSGICYTDMPTLAERGMLTPLDKLIADDDEWKNVGVEPGVLGTTTVEGHVVAIPQSVSASIAYYNMSLIREVRPDLRNLELSWSDILSIADDLKKSTPDVMPLFFEYYADSYNWSFNSLMLSHGGSVFTEDGKIGFNSKAGRDALDLMQRFGQAGMVDMTAEQARQAFASGKIGIYFASNSRLKTLTANAGPSLDIQTGPFPQSAVGGKLASGGGGMAITTKDPGKIAAAWKFLKFASGPEAQTMIVKATGFTPVNTLAVKDAAYLGDYYKANPNALPAIAQLPRIRIQNLYPGDNGPRITTVIRDHLQNVITLKQTPAEVLPEMVANVEKLLPRH</sequence>
<gene>
    <name evidence="5" type="ORF">ACFFP0_01585</name>
</gene>
<dbReference type="PANTHER" id="PTHR43649:SF12">
    <property type="entry name" value="DIACETYLCHITOBIOSE BINDING PROTEIN DASA"/>
    <property type="match status" value="1"/>
</dbReference>
<evidence type="ECO:0000256" key="4">
    <source>
        <dbReference type="SAM" id="SignalP"/>
    </source>
</evidence>
<evidence type="ECO:0000313" key="5">
    <source>
        <dbReference type="EMBL" id="MFB9947515.1"/>
    </source>
</evidence>
<dbReference type="EMBL" id="JBHMAA010000003">
    <property type="protein sequence ID" value="MFB9947515.1"/>
    <property type="molecule type" value="Genomic_DNA"/>
</dbReference>
<evidence type="ECO:0000313" key="6">
    <source>
        <dbReference type="Proteomes" id="UP001589692"/>
    </source>
</evidence>
<protein>
    <submittedName>
        <fullName evidence="5">Extracellular solute-binding protein</fullName>
    </submittedName>
</protein>
<accession>A0ABV6ADS2</accession>
<dbReference type="Pfam" id="PF13416">
    <property type="entry name" value="SBP_bac_8"/>
    <property type="match status" value="1"/>
</dbReference>
<evidence type="ECO:0000256" key="2">
    <source>
        <dbReference type="ARBA" id="ARBA00008520"/>
    </source>
</evidence>
<organism evidence="5 6">
    <name type="scientific">Rhizobium puerariae</name>
    <dbReference type="NCBI Taxonomy" id="1585791"/>
    <lineage>
        <taxon>Bacteria</taxon>
        <taxon>Pseudomonadati</taxon>
        <taxon>Pseudomonadota</taxon>
        <taxon>Alphaproteobacteria</taxon>
        <taxon>Hyphomicrobiales</taxon>
        <taxon>Rhizobiaceae</taxon>
        <taxon>Rhizobium/Agrobacterium group</taxon>
        <taxon>Rhizobium</taxon>
    </lineage>
</organism>